<proteinExistence type="predicted"/>
<protein>
    <submittedName>
        <fullName evidence="2">Uncharacterized protein</fullName>
    </submittedName>
</protein>
<name>A0A319A2J2_9EURO</name>
<accession>A0A319A2J2</accession>
<feature type="transmembrane region" description="Helical" evidence="1">
    <location>
        <begin position="56"/>
        <end position="81"/>
    </location>
</feature>
<keyword evidence="1" id="KW-0472">Membrane</keyword>
<dbReference type="EMBL" id="KZ821261">
    <property type="protein sequence ID" value="PYH41682.1"/>
    <property type="molecule type" value="Genomic_DNA"/>
</dbReference>
<sequence length="150" mass="15896">MAGDDDVTVASNVLGTIGTNWRRKKTNGLPPLMMFLWAALNLPLQSQPPISGFFSLVSWASSAVVITAAVLFGGMEAILTLRACWVFLSIDPFGGLGSFDILGGLIVFLEGGIYASHIIGRIRSRAVRKEAKATGPVVATAESVEQSESE</sequence>
<evidence type="ECO:0000313" key="2">
    <source>
        <dbReference type="EMBL" id="PYH41682.1"/>
    </source>
</evidence>
<dbReference type="AlphaFoldDB" id="A0A319A2J2"/>
<feature type="transmembrane region" description="Helical" evidence="1">
    <location>
        <begin position="101"/>
        <end position="119"/>
    </location>
</feature>
<keyword evidence="1" id="KW-1133">Transmembrane helix</keyword>
<gene>
    <name evidence="2" type="ORF">BP01DRAFT_418553</name>
</gene>
<keyword evidence="1" id="KW-0812">Transmembrane</keyword>
<dbReference type="OrthoDB" id="407617at2759"/>
<dbReference type="RefSeq" id="XP_025427664.1">
    <property type="nucleotide sequence ID" value="XM_025579340.1"/>
</dbReference>
<reference evidence="2 3" key="1">
    <citation type="submission" date="2016-12" db="EMBL/GenBank/DDBJ databases">
        <title>The genomes of Aspergillus section Nigri reveals drivers in fungal speciation.</title>
        <authorList>
            <consortium name="DOE Joint Genome Institute"/>
            <person name="Vesth T.C."/>
            <person name="Nybo J."/>
            <person name="Theobald S."/>
            <person name="Brandl J."/>
            <person name="Frisvad J.C."/>
            <person name="Nielsen K.F."/>
            <person name="Lyhne E.K."/>
            <person name="Kogle M.E."/>
            <person name="Kuo A."/>
            <person name="Riley R."/>
            <person name="Clum A."/>
            <person name="Nolan M."/>
            <person name="Lipzen A."/>
            <person name="Salamov A."/>
            <person name="Henrissat B."/>
            <person name="Wiebenga A."/>
            <person name="De Vries R.P."/>
            <person name="Grigoriev I.V."/>
            <person name="Mortensen U.H."/>
            <person name="Andersen M.R."/>
            <person name="Baker S.E."/>
        </authorList>
    </citation>
    <scope>NUCLEOTIDE SEQUENCE [LARGE SCALE GENOMIC DNA]</scope>
    <source>
        <strain evidence="2 3">JOP 1030-1</strain>
    </source>
</reference>
<evidence type="ECO:0000313" key="3">
    <source>
        <dbReference type="Proteomes" id="UP000248349"/>
    </source>
</evidence>
<dbReference type="Proteomes" id="UP000248349">
    <property type="component" value="Unassembled WGS sequence"/>
</dbReference>
<keyword evidence="3" id="KW-1185">Reference proteome</keyword>
<organism evidence="2 3">
    <name type="scientific">Aspergillus saccharolyticus JOP 1030-1</name>
    <dbReference type="NCBI Taxonomy" id="1450539"/>
    <lineage>
        <taxon>Eukaryota</taxon>
        <taxon>Fungi</taxon>
        <taxon>Dikarya</taxon>
        <taxon>Ascomycota</taxon>
        <taxon>Pezizomycotina</taxon>
        <taxon>Eurotiomycetes</taxon>
        <taxon>Eurotiomycetidae</taxon>
        <taxon>Eurotiales</taxon>
        <taxon>Aspergillaceae</taxon>
        <taxon>Aspergillus</taxon>
        <taxon>Aspergillus subgen. Circumdati</taxon>
    </lineage>
</organism>
<evidence type="ECO:0000256" key="1">
    <source>
        <dbReference type="SAM" id="Phobius"/>
    </source>
</evidence>
<dbReference type="GeneID" id="37080569"/>